<dbReference type="AlphaFoldDB" id="A0A7C8Q021"/>
<sequence>MQVSLSEDAYVKTSLSSLEVALLLLVRLQNHKVDYSTVVMSKIQRYSDEVPRKSAIVKTWNQYKCFRGGGDDIVLCFNLRNDISFLRKSCSTIDNIIAQEECIYAKLLDTNSLVPISDAEVQVLRESYQGTTYYRFRPIKG</sequence>
<gene>
    <name evidence="1" type="ORF">TWF788_003253</name>
</gene>
<evidence type="ECO:0000313" key="1">
    <source>
        <dbReference type="EMBL" id="KAF3186388.1"/>
    </source>
</evidence>
<dbReference type="Proteomes" id="UP000479691">
    <property type="component" value="Unassembled WGS sequence"/>
</dbReference>
<organism evidence="1 2">
    <name type="scientific">Orbilia oligospora</name>
    <name type="common">Nematode-trapping fungus</name>
    <name type="synonym">Arthrobotrys oligospora</name>
    <dbReference type="NCBI Taxonomy" id="2813651"/>
    <lineage>
        <taxon>Eukaryota</taxon>
        <taxon>Fungi</taxon>
        <taxon>Dikarya</taxon>
        <taxon>Ascomycota</taxon>
        <taxon>Pezizomycotina</taxon>
        <taxon>Orbiliomycetes</taxon>
        <taxon>Orbiliales</taxon>
        <taxon>Orbiliaceae</taxon>
        <taxon>Orbilia</taxon>
    </lineage>
</organism>
<name>A0A7C8Q021_ORBOL</name>
<accession>A0A7C8Q021</accession>
<proteinExistence type="predicted"/>
<dbReference type="EMBL" id="JAABOE010000017">
    <property type="protein sequence ID" value="KAF3186388.1"/>
    <property type="molecule type" value="Genomic_DNA"/>
</dbReference>
<comment type="caution">
    <text evidence="1">The sequence shown here is derived from an EMBL/GenBank/DDBJ whole genome shotgun (WGS) entry which is preliminary data.</text>
</comment>
<protein>
    <submittedName>
        <fullName evidence="1">Uncharacterized protein</fullName>
    </submittedName>
</protein>
<reference evidence="1 2" key="1">
    <citation type="submission" date="2019-06" db="EMBL/GenBank/DDBJ databases">
        <authorList>
            <person name="Palmer J.M."/>
        </authorList>
    </citation>
    <scope>NUCLEOTIDE SEQUENCE [LARGE SCALE GENOMIC DNA]</scope>
    <source>
        <strain evidence="1 2">TWF788</strain>
    </source>
</reference>
<evidence type="ECO:0000313" key="2">
    <source>
        <dbReference type="Proteomes" id="UP000479691"/>
    </source>
</evidence>